<protein>
    <recommendedName>
        <fullName evidence="4">Secreted protein</fullName>
    </recommendedName>
</protein>
<gene>
    <name evidence="2" type="ORF">AB6A40_007863</name>
</gene>
<evidence type="ECO:0000313" key="2">
    <source>
        <dbReference type="EMBL" id="MFH4981154.1"/>
    </source>
</evidence>
<feature type="signal peptide" evidence="1">
    <location>
        <begin position="1"/>
        <end position="22"/>
    </location>
</feature>
<evidence type="ECO:0000256" key="1">
    <source>
        <dbReference type="SAM" id="SignalP"/>
    </source>
</evidence>
<comment type="caution">
    <text evidence="2">The sequence shown here is derived from an EMBL/GenBank/DDBJ whole genome shotgun (WGS) entry which is preliminary data.</text>
</comment>
<reference evidence="2 3" key="1">
    <citation type="submission" date="2024-08" db="EMBL/GenBank/DDBJ databases">
        <title>Gnathostoma spinigerum genome.</title>
        <authorList>
            <person name="Gonzalez-Bertolin B."/>
            <person name="Monzon S."/>
            <person name="Zaballos A."/>
            <person name="Jimenez P."/>
            <person name="Dekumyoy P."/>
            <person name="Varona S."/>
            <person name="Cuesta I."/>
            <person name="Sumanam S."/>
            <person name="Adisakwattana P."/>
            <person name="Gasser R.B."/>
            <person name="Hernandez-Gonzalez A."/>
            <person name="Young N.D."/>
            <person name="Perteguer M.J."/>
        </authorList>
    </citation>
    <scope>NUCLEOTIDE SEQUENCE [LARGE SCALE GENOMIC DNA]</scope>
    <source>
        <strain evidence="2">AL3</strain>
        <tissue evidence="2">Liver</tissue>
    </source>
</reference>
<feature type="chain" id="PRO_5044869587" description="Secreted protein" evidence="1">
    <location>
        <begin position="23"/>
        <end position="76"/>
    </location>
</feature>
<dbReference type="AlphaFoldDB" id="A0ABD6EV68"/>
<accession>A0ABD6EV68</accession>
<proteinExistence type="predicted"/>
<organism evidence="2 3">
    <name type="scientific">Gnathostoma spinigerum</name>
    <dbReference type="NCBI Taxonomy" id="75299"/>
    <lineage>
        <taxon>Eukaryota</taxon>
        <taxon>Metazoa</taxon>
        <taxon>Ecdysozoa</taxon>
        <taxon>Nematoda</taxon>
        <taxon>Chromadorea</taxon>
        <taxon>Rhabditida</taxon>
        <taxon>Spirurina</taxon>
        <taxon>Gnathostomatomorpha</taxon>
        <taxon>Gnathostomatoidea</taxon>
        <taxon>Gnathostomatidae</taxon>
        <taxon>Gnathostoma</taxon>
    </lineage>
</organism>
<name>A0ABD6EV68_9BILA</name>
<evidence type="ECO:0000313" key="3">
    <source>
        <dbReference type="Proteomes" id="UP001608902"/>
    </source>
</evidence>
<sequence>MCLKGFVHILLLCILARTTVVGRLYRETAEQGNAIRFFARCPVDTLVVFFTYGIGSGWTCICLRRGVPVALSRDCR</sequence>
<keyword evidence="3" id="KW-1185">Reference proteome</keyword>
<dbReference type="Proteomes" id="UP001608902">
    <property type="component" value="Unassembled WGS sequence"/>
</dbReference>
<keyword evidence="1" id="KW-0732">Signal</keyword>
<evidence type="ECO:0008006" key="4">
    <source>
        <dbReference type="Google" id="ProtNLM"/>
    </source>
</evidence>
<dbReference type="EMBL" id="JBGFUD010006701">
    <property type="protein sequence ID" value="MFH4981154.1"/>
    <property type="molecule type" value="Genomic_DNA"/>
</dbReference>